<dbReference type="InterPro" id="IPR013431">
    <property type="entry name" value="Delta_60_rpt"/>
</dbReference>
<dbReference type="SUPFAM" id="SSF101898">
    <property type="entry name" value="NHL repeat"/>
    <property type="match status" value="1"/>
</dbReference>
<dbReference type="Pfam" id="PF17164">
    <property type="entry name" value="DUF5122"/>
    <property type="match status" value="5"/>
</dbReference>
<dbReference type="RefSeq" id="WP_146237435.1">
    <property type="nucleotide sequence ID" value="NZ_QJSX01000040.1"/>
</dbReference>
<organism evidence="1 2">
    <name type="scientific">Deinococcus yavapaiensis KR-236</name>
    <dbReference type="NCBI Taxonomy" id="694435"/>
    <lineage>
        <taxon>Bacteria</taxon>
        <taxon>Thermotogati</taxon>
        <taxon>Deinococcota</taxon>
        <taxon>Deinococci</taxon>
        <taxon>Deinococcales</taxon>
        <taxon>Deinococcaceae</taxon>
        <taxon>Deinococcus</taxon>
    </lineage>
</organism>
<dbReference type="EMBL" id="QJSX01000040">
    <property type="protein sequence ID" value="PYE47912.1"/>
    <property type="molecule type" value="Genomic_DNA"/>
</dbReference>
<proteinExistence type="predicted"/>
<dbReference type="Proteomes" id="UP000248326">
    <property type="component" value="Unassembled WGS sequence"/>
</dbReference>
<evidence type="ECO:0000313" key="1">
    <source>
        <dbReference type="EMBL" id="PYE47912.1"/>
    </source>
</evidence>
<dbReference type="NCBIfam" id="TIGR02608">
    <property type="entry name" value="delta_60_rpt"/>
    <property type="match status" value="6"/>
</dbReference>
<dbReference type="OrthoDB" id="9805017at2"/>
<reference evidence="1 2" key="1">
    <citation type="submission" date="2018-06" db="EMBL/GenBank/DDBJ databases">
        <title>Genomic Encyclopedia of Type Strains, Phase IV (KMG-IV): sequencing the most valuable type-strain genomes for metagenomic binning, comparative biology and taxonomic classification.</title>
        <authorList>
            <person name="Goeker M."/>
        </authorList>
    </citation>
    <scope>NUCLEOTIDE SEQUENCE [LARGE SCALE GENOMIC DNA]</scope>
    <source>
        <strain evidence="1 2">DSM 18048</strain>
    </source>
</reference>
<protein>
    <submittedName>
        <fullName evidence="1">Putative delta-60 repeat protein</fullName>
    </submittedName>
</protein>
<dbReference type="Gene3D" id="2.80.10.50">
    <property type="match status" value="3"/>
</dbReference>
<evidence type="ECO:0000313" key="2">
    <source>
        <dbReference type="Proteomes" id="UP000248326"/>
    </source>
</evidence>
<dbReference type="AlphaFoldDB" id="A0A318SBF6"/>
<accession>A0A318SBF6</accession>
<feature type="non-terminal residue" evidence="1">
    <location>
        <position position="1"/>
    </location>
</feature>
<keyword evidence="2" id="KW-1185">Reference proteome</keyword>
<sequence>SVSDARFEVTNGQLRVKASQMLPSSPGTVSVTLTATDNEGLSLSKSFTLSVVTVPGTLDFTFGTNGYVTQGPERYGYPRKTLVLADGKLLVLASYITDRGDIDVALARYQPNGTLDATFGTGGLTYATLGPANDSPIDMRVQPDGSVIVVGDSDQDPNGRSMFITRFSSNGTGDGSFGSNGVIFIPMNMGINYGAAVVHTDGKVTYAGVQYERKPESYYNTVNTNFVLIRVLPDGTPDATFGTNGSVLIPVDDENAFISRLLIEPNGRAVLAVRSASTGDSLTRLNVDGSIDATFGSSGRVVMTDISLALLDRQPDGKLLVAGQGSNPSNGSADFAIRRFNLDGLADGTFGMGGLVRTDFFGRNDNPEVLAVQSDGKILLGGARVQDATYKDNIVLVRYTSQGTLDSSFGTGGITVTPHAFDSAGLYSVSSTATGIVLAGSSAFPYVGYRFLLTRYVP</sequence>
<name>A0A318SBF6_9DEIO</name>
<gene>
    <name evidence="1" type="ORF">DES52_1402</name>
</gene>
<comment type="caution">
    <text evidence="1">The sequence shown here is derived from an EMBL/GenBank/DDBJ whole genome shotgun (WGS) entry which is preliminary data.</text>
</comment>